<evidence type="ECO:0008006" key="4">
    <source>
        <dbReference type="Google" id="ProtNLM"/>
    </source>
</evidence>
<evidence type="ECO:0000256" key="1">
    <source>
        <dbReference type="SAM" id="MobiDB-lite"/>
    </source>
</evidence>
<name>A0ABR3QY06_9PLEO</name>
<proteinExistence type="predicted"/>
<evidence type="ECO:0000313" key="3">
    <source>
        <dbReference type="Proteomes" id="UP001521785"/>
    </source>
</evidence>
<reference evidence="2 3" key="1">
    <citation type="submission" date="2024-02" db="EMBL/GenBank/DDBJ databases">
        <title>De novo assembly and annotation of 12 fungi associated with fruit tree decline syndrome in Ontario, Canada.</title>
        <authorList>
            <person name="Sulman M."/>
            <person name="Ellouze W."/>
            <person name="Ilyukhin E."/>
        </authorList>
    </citation>
    <scope>NUCLEOTIDE SEQUENCE [LARGE SCALE GENOMIC DNA]</scope>
    <source>
        <strain evidence="2 3">M42-189</strain>
    </source>
</reference>
<accession>A0ABR3QY06</accession>
<evidence type="ECO:0000313" key="2">
    <source>
        <dbReference type="EMBL" id="KAL1597045.1"/>
    </source>
</evidence>
<sequence length="304" mass="34708">MPMPSSAKRKEERAKKARDDRRLAILYFPSAFGTKVSLDAHVDLVRSLTSDEADNDNLAHLEESIRVYGSALRILIKHLCTAAEKKRILDSVTTSAARGRAWRYMTTQLQTSIDSAYNIAGLVHIERATCRMHVAYRNTSMDKVPKAVPMLDFFQDTRTAYDELKEALNEHMQLCESMDEDYTSGTLNEVEIAVLTANLERVWRCRANQLIHRTIKTQLEELSTKFFEDKDAYKQAIQVLDELEEGFKASWEYVVKSEARVRVSRDYMYSTADFEAISESGEDTPDEEDAEHDQLSDGGEEAQE</sequence>
<protein>
    <recommendedName>
        <fullName evidence="4">14-3-3 protein</fullName>
    </recommendedName>
</protein>
<feature type="region of interest" description="Disordered" evidence="1">
    <location>
        <begin position="274"/>
        <end position="304"/>
    </location>
</feature>
<gene>
    <name evidence="2" type="ORF">SLS60_008627</name>
</gene>
<organism evidence="2 3">
    <name type="scientific">Paraconiothyrium brasiliense</name>
    <dbReference type="NCBI Taxonomy" id="300254"/>
    <lineage>
        <taxon>Eukaryota</taxon>
        <taxon>Fungi</taxon>
        <taxon>Dikarya</taxon>
        <taxon>Ascomycota</taxon>
        <taxon>Pezizomycotina</taxon>
        <taxon>Dothideomycetes</taxon>
        <taxon>Pleosporomycetidae</taxon>
        <taxon>Pleosporales</taxon>
        <taxon>Massarineae</taxon>
        <taxon>Didymosphaeriaceae</taxon>
        <taxon>Paraconiothyrium</taxon>
    </lineage>
</organism>
<keyword evidence="3" id="KW-1185">Reference proteome</keyword>
<dbReference type="EMBL" id="JAKJXO020000013">
    <property type="protein sequence ID" value="KAL1597045.1"/>
    <property type="molecule type" value="Genomic_DNA"/>
</dbReference>
<feature type="compositionally biased region" description="Acidic residues" evidence="1">
    <location>
        <begin position="280"/>
        <end position="291"/>
    </location>
</feature>
<dbReference type="Proteomes" id="UP001521785">
    <property type="component" value="Unassembled WGS sequence"/>
</dbReference>
<comment type="caution">
    <text evidence="2">The sequence shown here is derived from an EMBL/GenBank/DDBJ whole genome shotgun (WGS) entry which is preliminary data.</text>
</comment>